<comment type="caution">
    <text evidence="1">The sequence shown here is derived from an EMBL/GenBank/DDBJ whole genome shotgun (WGS) entry which is preliminary data.</text>
</comment>
<accession>A0A4Q6XT75</accession>
<dbReference type="InterPro" id="IPR005077">
    <property type="entry name" value="Peptidase_C11"/>
</dbReference>
<dbReference type="Proteomes" id="UP000292855">
    <property type="component" value="Unassembled WGS sequence"/>
</dbReference>
<evidence type="ECO:0000313" key="2">
    <source>
        <dbReference type="Proteomes" id="UP000292855"/>
    </source>
</evidence>
<evidence type="ECO:0000313" key="1">
    <source>
        <dbReference type="EMBL" id="RZF59516.1"/>
    </source>
</evidence>
<organism evidence="1 2">
    <name type="scientific">Sphingobacterium corticibacterium</name>
    <dbReference type="NCBI Taxonomy" id="2484746"/>
    <lineage>
        <taxon>Bacteria</taxon>
        <taxon>Pseudomonadati</taxon>
        <taxon>Bacteroidota</taxon>
        <taxon>Sphingobacteriia</taxon>
        <taxon>Sphingobacteriales</taxon>
        <taxon>Sphingobacteriaceae</taxon>
        <taxon>Sphingobacterium</taxon>
    </lineage>
</organism>
<sequence length="380" mass="42949">MDHLKCWIFSFILSSLIYSCKKADDPNMPTVSNTVTILYLEANNDLRQEARKAINDLEQGSSKSNNTTSLILAYVKDNDRYGYLLKISPDNNPLKISSDTLKAFDASDPSGAAQISNVLTYIRNSYQANYYNLILWSHGTAWAPAAQFSSQPKTRSFGEDRGNQIDILDLKDALPMHFNYIIFDACSMASVEVLFEFRNKANYIIASPTDVLSDGFPYQNILPHINSGSKEDVKKIASAYFNYYNVQTGLHRSATISVIDLSRLESLSKYISSLDQEDGRSLSTVGVQRMDFTHGFPVPLYDFGDFISKNYSYEHIASIEKLLEDALVYKNNTPEFLGNTLHSFSGLTLSALPKSDPYYPYYANLEWSKRTKIYLPEEKP</sequence>
<dbReference type="Gene3D" id="3.40.50.11970">
    <property type="match status" value="1"/>
</dbReference>
<gene>
    <name evidence="1" type="ORF">EWE74_10135</name>
</gene>
<evidence type="ECO:0008006" key="3">
    <source>
        <dbReference type="Google" id="ProtNLM"/>
    </source>
</evidence>
<dbReference type="RefSeq" id="WP_130141436.1">
    <property type="nucleotide sequence ID" value="NZ_SGIT01000002.1"/>
</dbReference>
<keyword evidence="2" id="KW-1185">Reference proteome</keyword>
<name>A0A4Q6XT75_9SPHI</name>
<dbReference type="PROSITE" id="PS51257">
    <property type="entry name" value="PROKAR_LIPOPROTEIN"/>
    <property type="match status" value="1"/>
</dbReference>
<dbReference type="Pfam" id="PF03415">
    <property type="entry name" value="Peptidase_C11"/>
    <property type="match status" value="1"/>
</dbReference>
<dbReference type="AlphaFoldDB" id="A0A4Q6XT75"/>
<protein>
    <recommendedName>
        <fullName evidence="3">Clostripain</fullName>
    </recommendedName>
</protein>
<proteinExistence type="predicted"/>
<dbReference type="PANTHER" id="PTHR37835">
    <property type="entry name" value="ALPHA-CLOSTRIPAIN"/>
    <property type="match status" value="1"/>
</dbReference>
<dbReference type="PANTHER" id="PTHR37835:SF1">
    <property type="entry name" value="ALPHA-CLOSTRIPAIN"/>
    <property type="match status" value="1"/>
</dbReference>
<dbReference type="EMBL" id="SGIT01000002">
    <property type="protein sequence ID" value="RZF59516.1"/>
    <property type="molecule type" value="Genomic_DNA"/>
</dbReference>
<reference evidence="1 2" key="1">
    <citation type="submission" date="2019-02" db="EMBL/GenBank/DDBJ databases">
        <authorList>
            <person name="Li Y."/>
        </authorList>
    </citation>
    <scope>NUCLEOTIDE SEQUENCE [LARGE SCALE GENOMIC DNA]</scope>
    <source>
        <strain evidence="1 2">30C10-4-7</strain>
    </source>
</reference>
<dbReference type="OrthoDB" id="5507507at2"/>